<dbReference type="InterPro" id="IPR016035">
    <property type="entry name" value="Acyl_Trfase/lysoPLipase"/>
</dbReference>
<dbReference type="RefSeq" id="XP_008579765.1">
    <property type="nucleotide sequence ID" value="XM_008581543.1"/>
</dbReference>
<accession>A0ABM0RGM4</accession>
<dbReference type="PROSITE" id="PS51635">
    <property type="entry name" value="PNPLA"/>
    <property type="match status" value="1"/>
</dbReference>
<evidence type="ECO:0000259" key="3">
    <source>
        <dbReference type="PROSITE" id="PS51635"/>
    </source>
</evidence>
<feature type="domain" description="PNPLA" evidence="3">
    <location>
        <begin position="1"/>
        <end position="123"/>
    </location>
</feature>
<comment type="caution">
    <text evidence="2">Lacks conserved residue(s) required for the propagation of feature annotation.</text>
</comment>
<keyword evidence="1" id="KW-0443">Lipid metabolism</keyword>
<dbReference type="InterPro" id="IPR033562">
    <property type="entry name" value="PLPL"/>
</dbReference>
<evidence type="ECO:0000313" key="4">
    <source>
        <dbReference type="Proteomes" id="UP000694923"/>
    </source>
</evidence>
<evidence type="ECO:0000256" key="1">
    <source>
        <dbReference type="ARBA" id="ARBA00023098"/>
    </source>
</evidence>
<dbReference type="GeneID" id="103597677"/>
<name>A0ABM0RGM4_GALVR</name>
<dbReference type="PANTHER" id="PTHR12406:SF22">
    <property type="entry name" value="1-ACYLGLYCEROL-3-PHOSPHATE O-ACYLTRANSFERASE PNPLA3"/>
    <property type="match status" value="1"/>
</dbReference>
<dbReference type="PANTHER" id="PTHR12406">
    <property type="entry name" value="CALCIUM-INDEPENDENT PHOSPHOLIPASE A2 IPLA2 -RELATED"/>
    <property type="match status" value="1"/>
</dbReference>
<dbReference type="Proteomes" id="UP000694923">
    <property type="component" value="Unplaced"/>
</dbReference>
<dbReference type="InterPro" id="IPR002641">
    <property type="entry name" value="PNPLA_dom"/>
</dbReference>
<organism evidence="4 5">
    <name type="scientific">Galeopterus variegatus</name>
    <name type="common">Malayan flying lemur</name>
    <name type="synonym">Cynocephalus variegatus</name>
    <dbReference type="NCBI Taxonomy" id="482537"/>
    <lineage>
        <taxon>Eukaryota</taxon>
        <taxon>Metazoa</taxon>
        <taxon>Chordata</taxon>
        <taxon>Craniata</taxon>
        <taxon>Vertebrata</taxon>
        <taxon>Euteleostomi</taxon>
        <taxon>Mammalia</taxon>
        <taxon>Eutheria</taxon>
        <taxon>Euarchontoglires</taxon>
        <taxon>Dermoptera</taxon>
        <taxon>Cynocephalidae</taxon>
        <taxon>Galeopterus</taxon>
    </lineage>
</organism>
<proteinExistence type="predicted"/>
<sequence>MQQQRRDQTLQILLDMIQMVKRRNLGVLHPSFNLSKCIKDRLHKHLPANIHQIVSGKMCVSLTRVPDGENVLVSDFQSKDEVVDALLCSCFIPFFCGFFPPSFRGVRYVDGGLSDNMPYIDSKTTITVCPFYGEHDICPKVKSTNFLHMNFGHLSLRICSGNTFLLSRTFLPPDIKVHAEISFRGYLDALRFLEERGICNKLQPCLNLSSEEVESEFAVPSWEEKSPESSPGPVAAELGPEKEELLEHLRLSILPWDDSILETLSPKLTTVMTGAMKHRDGYVSKICSFLPIRILSYVMLPCTLPVESAIAFIQRLVMWFPDIPKDIQWLQGVTPQLCAQMMMYLFPASRPRVSASCRQASPPRLEHSWTPYSPGDPDTHPVDCPVGAKAQATQQSIFKSSPTYFLGNKVSAGAEACSVDPTFPIEKSH</sequence>
<reference evidence="5" key="1">
    <citation type="submission" date="2025-08" db="UniProtKB">
        <authorList>
            <consortium name="RefSeq"/>
        </authorList>
    </citation>
    <scope>IDENTIFICATION</scope>
</reference>
<evidence type="ECO:0000313" key="5">
    <source>
        <dbReference type="RefSeq" id="XP_008579765.1"/>
    </source>
</evidence>
<evidence type="ECO:0000256" key="2">
    <source>
        <dbReference type="PROSITE-ProRule" id="PRU01161"/>
    </source>
</evidence>
<keyword evidence="4" id="KW-1185">Reference proteome</keyword>
<dbReference type="Gene3D" id="3.40.1090.10">
    <property type="entry name" value="Cytosolic phospholipase A2 catalytic domain"/>
    <property type="match status" value="1"/>
</dbReference>
<dbReference type="Pfam" id="PF01734">
    <property type="entry name" value="Patatin"/>
    <property type="match status" value="1"/>
</dbReference>
<gene>
    <name evidence="5" type="primary">PNPLA3</name>
</gene>
<protein>
    <submittedName>
        <fullName evidence="5">Patatin-like phospholipase domain-containing protein 3</fullName>
    </submittedName>
</protein>
<feature type="short sequence motif" description="DGA/G" evidence="2">
    <location>
        <begin position="110"/>
        <end position="112"/>
    </location>
</feature>
<dbReference type="SUPFAM" id="SSF52151">
    <property type="entry name" value="FabD/lysophospholipase-like"/>
    <property type="match status" value="1"/>
</dbReference>